<dbReference type="Proteomes" id="UP000695026">
    <property type="component" value="Unplaced"/>
</dbReference>
<keyword evidence="9" id="KW-1185">Reference proteome</keyword>
<feature type="domain" description="Peptidase S1" evidence="8">
    <location>
        <begin position="47"/>
        <end position="286"/>
    </location>
</feature>
<dbReference type="GO" id="GO:0004252">
    <property type="term" value="F:serine-type endopeptidase activity"/>
    <property type="evidence" value="ECO:0007669"/>
    <property type="project" value="InterPro"/>
</dbReference>
<dbReference type="OrthoDB" id="10051896at2759"/>
<comment type="similarity">
    <text evidence="1">Belongs to the peptidase S1 family. Snake venom subfamily.</text>
</comment>
<dbReference type="Gene3D" id="2.40.10.10">
    <property type="entry name" value="Trypsin-like serine proteases"/>
    <property type="match status" value="2"/>
</dbReference>
<dbReference type="CDD" id="cd00190">
    <property type="entry name" value="Tryp_SPc"/>
    <property type="match status" value="1"/>
</dbReference>
<keyword evidence="4 6" id="KW-0720">Serine protease</keyword>
<organism evidence="9 10">
    <name type="scientific">Python bivittatus</name>
    <name type="common">Burmese python</name>
    <name type="synonym">Python molurus bivittatus</name>
    <dbReference type="NCBI Taxonomy" id="176946"/>
    <lineage>
        <taxon>Eukaryota</taxon>
        <taxon>Metazoa</taxon>
        <taxon>Chordata</taxon>
        <taxon>Craniata</taxon>
        <taxon>Vertebrata</taxon>
        <taxon>Euteleostomi</taxon>
        <taxon>Lepidosauria</taxon>
        <taxon>Squamata</taxon>
        <taxon>Bifurcata</taxon>
        <taxon>Unidentata</taxon>
        <taxon>Episquamata</taxon>
        <taxon>Toxicofera</taxon>
        <taxon>Serpentes</taxon>
        <taxon>Henophidia</taxon>
        <taxon>Pythonidae</taxon>
        <taxon>Python</taxon>
    </lineage>
</organism>
<proteinExistence type="inferred from homology"/>
<keyword evidence="3 6" id="KW-0378">Hydrolase</keyword>
<dbReference type="InterPro" id="IPR001314">
    <property type="entry name" value="Peptidase_S1A"/>
</dbReference>
<name>A0A9F5JA67_PYTBI</name>
<dbReference type="Pfam" id="PF00089">
    <property type="entry name" value="Trypsin"/>
    <property type="match status" value="1"/>
</dbReference>
<dbReference type="InterPro" id="IPR043504">
    <property type="entry name" value="Peptidase_S1_PA_chymotrypsin"/>
</dbReference>
<dbReference type="SUPFAM" id="SSF50494">
    <property type="entry name" value="Trypsin-like serine proteases"/>
    <property type="match status" value="1"/>
</dbReference>
<evidence type="ECO:0000256" key="2">
    <source>
        <dbReference type="ARBA" id="ARBA00022670"/>
    </source>
</evidence>
<dbReference type="RefSeq" id="XP_025030783.1">
    <property type="nucleotide sequence ID" value="XM_025175015.1"/>
</dbReference>
<sequence>MMPLRPAAFFFLTLLVLLSQTSSENRSAGAECGTRPAIELLQLGSRIVGGRESVQGAWPWQVSLQIYQRGAGFLHLCGGSLINNHTVLTAAHCSTKNQAPEMWRAVIGLHHLFKHRIYTIKSRVKAIKVHYYYDTEEYRNDIALFQLSKSITYSDYIQPICLPNSTLVLTSDMTCYITGWGMKKEKGKASYTLQEAQLKLFPLNICNQYTWYAGTVSSTTFCAGSETGAVDSCQGDSGGPLVCYLSDSKYYLIGITSYGVGCGRPRFPGIYTSLPKYRHWVEKQLSETNTVSIQHILFLTVVWTIFHLVV</sequence>
<protein>
    <submittedName>
        <fullName evidence="10">Transmembrane protease serine 12-like</fullName>
    </submittedName>
</protein>
<dbReference type="GO" id="GO:0035821">
    <property type="term" value="P:modulation of process of another organism"/>
    <property type="evidence" value="ECO:0007669"/>
    <property type="project" value="UniProtKB-ARBA"/>
</dbReference>
<keyword evidence="2 6" id="KW-0645">Protease</keyword>
<dbReference type="AlphaFoldDB" id="A0A9F5JA67"/>
<evidence type="ECO:0000259" key="8">
    <source>
        <dbReference type="PROSITE" id="PS50240"/>
    </source>
</evidence>
<evidence type="ECO:0000313" key="10">
    <source>
        <dbReference type="RefSeq" id="XP_025030783.1"/>
    </source>
</evidence>
<feature type="signal peptide" evidence="7">
    <location>
        <begin position="1"/>
        <end position="23"/>
    </location>
</feature>
<dbReference type="PANTHER" id="PTHR24252:SF21">
    <property type="entry name" value="TRANSMEMBRANE SERINE PROTEASE 12"/>
    <property type="match status" value="1"/>
</dbReference>
<dbReference type="PRINTS" id="PR00722">
    <property type="entry name" value="CHYMOTRYPSIN"/>
</dbReference>
<dbReference type="InterPro" id="IPR033116">
    <property type="entry name" value="TRYPSIN_SER"/>
</dbReference>
<dbReference type="GO" id="GO:0006508">
    <property type="term" value="P:proteolysis"/>
    <property type="evidence" value="ECO:0007669"/>
    <property type="project" value="UniProtKB-KW"/>
</dbReference>
<dbReference type="InterPro" id="IPR001254">
    <property type="entry name" value="Trypsin_dom"/>
</dbReference>
<dbReference type="FunFam" id="2.40.10.10:FF:000003">
    <property type="entry name" value="Transmembrane serine protease 3"/>
    <property type="match status" value="1"/>
</dbReference>
<dbReference type="KEGG" id="pbi:112542360"/>
<accession>A0A9F5JA67</accession>
<evidence type="ECO:0000256" key="1">
    <source>
        <dbReference type="ARBA" id="ARBA00009228"/>
    </source>
</evidence>
<evidence type="ECO:0000256" key="5">
    <source>
        <dbReference type="ARBA" id="ARBA00023157"/>
    </source>
</evidence>
<evidence type="ECO:0000256" key="4">
    <source>
        <dbReference type="ARBA" id="ARBA00022825"/>
    </source>
</evidence>
<gene>
    <name evidence="10" type="primary">LOC112542360</name>
</gene>
<dbReference type="PROSITE" id="PS00135">
    <property type="entry name" value="TRYPSIN_SER"/>
    <property type="match status" value="1"/>
</dbReference>
<evidence type="ECO:0000256" key="6">
    <source>
        <dbReference type="RuleBase" id="RU363034"/>
    </source>
</evidence>
<dbReference type="PROSITE" id="PS50240">
    <property type="entry name" value="TRYPSIN_DOM"/>
    <property type="match status" value="1"/>
</dbReference>
<dbReference type="OMA" id="VWNVFQL"/>
<dbReference type="GeneID" id="112542360"/>
<dbReference type="InterPro" id="IPR009003">
    <property type="entry name" value="Peptidase_S1_PA"/>
</dbReference>
<evidence type="ECO:0000256" key="7">
    <source>
        <dbReference type="SAM" id="SignalP"/>
    </source>
</evidence>
<evidence type="ECO:0000313" key="9">
    <source>
        <dbReference type="Proteomes" id="UP000695026"/>
    </source>
</evidence>
<dbReference type="GO" id="GO:0005576">
    <property type="term" value="C:extracellular region"/>
    <property type="evidence" value="ECO:0007669"/>
    <property type="project" value="UniProtKB-ARBA"/>
</dbReference>
<dbReference type="PROSITE" id="PS00134">
    <property type="entry name" value="TRYPSIN_HIS"/>
    <property type="match status" value="1"/>
</dbReference>
<dbReference type="SMART" id="SM00020">
    <property type="entry name" value="Tryp_SPc"/>
    <property type="match status" value="1"/>
</dbReference>
<reference evidence="10" key="1">
    <citation type="submission" date="2025-08" db="UniProtKB">
        <authorList>
            <consortium name="RefSeq"/>
        </authorList>
    </citation>
    <scope>IDENTIFICATION</scope>
    <source>
        <tissue evidence="10">Liver</tissue>
    </source>
</reference>
<feature type="chain" id="PRO_5039909377" evidence="7">
    <location>
        <begin position="24"/>
        <end position="310"/>
    </location>
</feature>
<dbReference type="PANTHER" id="PTHR24252">
    <property type="entry name" value="ACROSIN-RELATED"/>
    <property type="match status" value="1"/>
</dbReference>
<keyword evidence="7" id="KW-0732">Signal</keyword>
<evidence type="ECO:0000256" key="3">
    <source>
        <dbReference type="ARBA" id="ARBA00022801"/>
    </source>
</evidence>
<dbReference type="InterPro" id="IPR018114">
    <property type="entry name" value="TRYPSIN_HIS"/>
</dbReference>
<keyword evidence="5" id="KW-1015">Disulfide bond</keyword>